<dbReference type="Proteomes" id="UP000075901">
    <property type="component" value="Unassembled WGS sequence"/>
</dbReference>
<keyword evidence="3" id="KW-1185">Reference proteome</keyword>
<dbReference type="InterPro" id="IPR014914">
    <property type="entry name" value="RES_dom"/>
</dbReference>
<reference evidence="2" key="2">
    <citation type="submission" date="2020-05" db="UniProtKB">
        <authorList>
            <consortium name="EnsemblMetazoa"/>
        </authorList>
    </citation>
    <scope>IDENTIFICATION</scope>
    <source>
        <strain evidence="2">maculatus3</strain>
    </source>
</reference>
<proteinExistence type="predicted"/>
<accession>A0A182SZI5</accession>
<protein>
    <submittedName>
        <fullName evidence="2">RES domain-containing protein</fullName>
    </submittedName>
</protein>
<evidence type="ECO:0000259" key="1">
    <source>
        <dbReference type="SMART" id="SM00953"/>
    </source>
</evidence>
<name>A0A182SZI5_9DIPT</name>
<reference evidence="3" key="1">
    <citation type="submission" date="2013-09" db="EMBL/GenBank/DDBJ databases">
        <title>The Genome Sequence of Anopheles maculatus species B.</title>
        <authorList>
            <consortium name="The Broad Institute Genomics Platform"/>
            <person name="Neafsey D.E."/>
            <person name="Besansky N."/>
            <person name="Howell P."/>
            <person name="Walton C."/>
            <person name="Young S.K."/>
            <person name="Zeng Q."/>
            <person name="Gargeya S."/>
            <person name="Fitzgerald M."/>
            <person name="Haas B."/>
            <person name="Abouelleil A."/>
            <person name="Allen A.W."/>
            <person name="Alvarado L."/>
            <person name="Arachchi H.M."/>
            <person name="Berlin A.M."/>
            <person name="Chapman S.B."/>
            <person name="Gainer-Dewar J."/>
            <person name="Goldberg J."/>
            <person name="Griggs A."/>
            <person name="Gujja S."/>
            <person name="Hansen M."/>
            <person name="Howarth C."/>
            <person name="Imamovic A."/>
            <person name="Ireland A."/>
            <person name="Larimer J."/>
            <person name="McCowan C."/>
            <person name="Murphy C."/>
            <person name="Pearson M."/>
            <person name="Poon T.W."/>
            <person name="Priest M."/>
            <person name="Roberts A."/>
            <person name="Saif S."/>
            <person name="Shea T."/>
            <person name="Sisk P."/>
            <person name="Sykes S."/>
            <person name="Wortman J."/>
            <person name="Nusbaum C."/>
            <person name="Birren B."/>
        </authorList>
    </citation>
    <scope>NUCLEOTIDE SEQUENCE [LARGE SCALE GENOMIC DNA]</scope>
    <source>
        <strain evidence="3">maculatus3</strain>
    </source>
</reference>
<dbReference type="Pfam" id="PF08808">
    <property type="entry name" value="RES"/>
    <property type="match status" value="1"/>
</dbReference>
<dbReference type="EnsemblMetazoa" id="AMAM016565-RA">
    <property type="protein sequence ID" value="AMAM016565-PA"/>
    <property type="gene ID" value="AMAM016565"/>
</dbReference>
<dbReference type="AlphaFoldDB" id="A0A182SZI5"/>
<feature type="domain" description="RES" evidence="1">
    <location>
        <begin position="207"/>
        <end position="361"/>
    </location>
</feature>
<organism evidence="2 3">
    <name type="scientific">Anopheles maculatus</name>
    <dbReference type="NCBI Taxonomy" id="74869"/>
    <lineage>
        <taxon>Eukaryota</taxon>
        <taxon>Metazoa</taxon>
        <taxon>Ecdysozoa</taxon>
        <taxon>Arthropoda</taxon>
        <taxon>Hexapoda</taxon>
        <taxon>Insecta</taxon>
        <taxon>Pterygota</taxon>
        <taxon>Neoptera</taxon>
        <taxon>Endopterygota</taxon>
        <taxon>Diptera</taxon>
        <taxon>Nematocera</taxon>
        <taxon>Culicoidea</taxon>
        <taxon>Culicidae</taxon>
        <taxon>Anophelinae</taxon>
        <taxon>Anopheles</taxon>
        <taxon>Anopheles maculatus group</taxon>
    </lineage>
</organism>
<sequence length="448" mass="48783">MAADSEHSNEGEARVCADCVGDPWLRQEMLASGRERICAFCHSPGVTWSVAELARRTDVVYRQIVRSYRAVDAWLRKGKALSPRAVIEQLLRGDRALAEAVGAVLASGAWDDPDDDGAPDRYDPHEEYLINVPASSSHHEDWQGFCQSLENTSRFFNDQAGRLLDDLLGSPPPEAVVTAGPGTELQRLFRARLAFDPAEVAVLLADPAAQFAAPPPALRRAGRMNAAGIPVLYLACEEETALAELRPVLGAEVVIAPLALQRPLRLLDLTRLGDSKIAYFHPELARVEGRRRFLEQFGWQISRPVPPHQESLGYLPTQCVADYLANKASPRYDGVLYRSALRRQGRNVVLFAHALSVAADDPRFPVAPTGVRLTFDHPQELPEYRLRMEGMAPTVPPAGEATLLVLTDDLVVDSVLAVEYHSATIGAAKSELPEAAGSAVATGGEPAR</sequence>
<evidence type="ECO:0000313" key="2">
    <source>
        <dbReference type="EnsemblMetazoa" id="AMAM016565-PA"/>
    </source>
</evidence>
<evidence type="ECO:0000313" key="3">
    <source>
        <dbReference type="Proteomes" id="UP000075901"/>
    </source>
</evidence>
<dbReference type="VEuPathDB" id="VectorBase:AMAM016565"/>
<dbReference type="SMART" id="SM00953">
    <property type="entry name" value="RES"/>
    <property type="match status" value="1"/>
</dbReference>